<dbReference type="EMBL" id="BA000040">
    <property type="protein sequence ID" value="BAC50085.1"/>
    <property type="molecule type" value="Genomic_DNA"/>
</dbReference>
<name>Q89KT3_BRADU</name>
<evidence type="ECO:0000313" key="1">
    <source>
        <dbReference type="EMBL" id="BAC50085.1"/>
    </source>
</evidence>
<gene>
    <name evidence="1" type="ordered locus">bll4820</name>
</gene>
<keyword evidence="2" id="KW-1185">Reference proteome</keyword>
<evidence type="ECO:0000313" key="2">
    <source>
        <dbReference type="Proteomes" id="UP000002526"/>
    </source>
</evidence>
<dbReference type="Proteomes" id="UP000002526">
    <property type="component" value="Chromosome"/>
</dbReference>
<sequence>MIPRLASREITARSSLLLLRAHVMRDFRLRSAAVMVAAARSAGRSAIALFLAHVVRDLGLGPARIVVAVLLIGGVGRARLRQGGQRDERHDRGSDDQLAVTHSGFSCLNLSSWCQSSPGGLTERQPNPERDCLG</sequence>
<protein>
    <submittedName>
        <fullName evidence="1">Bll4820 protein</fullName>
    </submittedName>
</protein>
<dbReference type="AlphaFoldDB" id="Q89KT3"/>
<dbReference type="EnsemblBacteria" id="BAC50085">
    <property type="protein sequence ID" value="BAC50085"/>
    <property type="gene ID" value="BAC50085"/>
</dbReference>
<accession>Q89KT3</accession>
<dbReference type="HOGENOM" id="CLU_1892147_0_0_5"/>
<proteinExistence type="predicted"/>
<organism evidence="1 2">
    <name type="scientific">Bradyrhizobium diazoefficiens (strain JCM 10833 / BCRC 13528 / IAM 13628 / NBRC 14792 / USDA 110)</name>
    <dbReference type="NCBI Taxonomy" id="224911"/>
    <lineage>
        <taxon>Bacteria</taxon>
        <taxon>Pseudomonadati</taxon>
        <taxon>Pseudomonadota</taxon>
        <taxon>Alphaproteobacteria</taxon>
        <taxon>Hyphomicrobiales</taxon>
        <taxon>Nitrobacteraceae</taxon>
        <taxon>Bradyrhizobium</taxon>
    </lineage>
</organism>
<reference evidence="2" key="1">
    <citation type="journal article" date="2002" name="DNA Res.">
        <title>Complete genomic sequence of nitrogen-fixing symbiotic bacterium Bradyrhizobium japonicum USDA110.</title>
        <authorList>
            <person name="Kaneko T."/>
            <person name="Nakamura Y."/>
            <person name="Sato S."/>
            <person name="Minamisawa K."/>
            <person name="Uchiumi T."/>
            <person name="Sasamoto S."/>
            <person name="Watanabe A."/>
            <person name="Idesawa K."/>
            <person name="Iriguchi M."/>
            <person name="Kawashima K."/>
            <person name="Kohara M."/>
            <person name="Matsumoto M."/>
            <person name="Shimpo S."/>
            <person name="Tsuruoka H."/>
            <person name="Wada T."/>
            <person name="Yamada M."/>
            <person name="Tabata S."/>
        </authorList>
    </citation>
    <scope>NUCLEOTIDE SEQUENCE [LARGE SCALE GENOMIC DNA]</scope>
    <source>
        <strain evidence="2">JCM 10833 / BCRC 13528 / IAM 13628 / NBRC 14792 / USDA 110</strain>
    </source>
</reference>
<dbReference type="InParanoid" id="Q89KT3"/>
<dbReference type="KEGG" id="bja:bll4820"/>